<feature type="compositionally biased region" description="Low complexity" evidence="10">
    <location>
        <begin position="1997"/>
        <end position="2009"/>
    </location>
</feature>
<dbReference type="PROSITE" id="PS00479">
    <property type="entry name" value="ZF_DAG_PE_1"/>
    <property type="match status" value="1"/>
</dbReference>
<dbReference type="InterPro" id="IPR035899">
    <property type="entry name" value="DBL_dom_sf"/>
</dbReference>
<dbReference type="GO" id="GO:0008270">
    <property type="term" value="F:zinc ion binding"/>
    <property type="evidence" value="ECO:0007669"/>
    <property type="project" value="UniProtKB-KW"/>
</dbReference>
<dbReference type="SUPFAM" id="SSF48065">
    <property type="entry name" value="DBL homology domain (DH-domain)"/>
    <property type="match status" value="1"/>
</dbReference>
<dbReference type="CDD" id="cd00160">
    <property type="entry name" value="RhoGEF"/>
    <property type="match status" value="1"/>
</dbReference>
<accession>A0AAD7TAK8</accession>
<dbReference type="CDD" id="cd20878">
    <property type="entry name" value="C1_AKAP13"/>
    <property type="match status" value="1"/>
</dbReference>
<feature type="compositionally biased region" description="Basic and acidic residues" evidence="10">
    <location>
        <begin position="2012"/>
        <end position="2024"/>
    </location>
</feature>
<evidence type="ECO:0000256" key="5">
    <source>
        <dbReference type="ARBA" id="ARBA00022723"/>
    </source>
</evidence>
<dbReference type="GO" id="GO:0005078">
    <property type="term" value="F:MAP-kinase scaffold activity"/>
    <property type="evidence" value="ECO:0007669"/>
    <property type="project" value="TreeGrafter"/>
</dbReference>
<evidence type="ECO:0008006" key="16">
    <source>
        <dbReference type="Google" id="ProtNLM"/>
    </source>
</evidence>
<feature type="compositionally biased region" description="Polar residues" evidence="10">
    <location>
        <begin position="2141"/>
        <end position="2155"/>
    </location>
</feature>
<evidence type="ECO:0000256" key="6">
    <source>
        <dbReference type="ARBA" id="ARBA00022771"/>
    </source>
</evidence>
<evidence type="ECO:0000256" key="1">
    <source>
        <dbReference type="ARBA" id="ARBA00004496"/>
    </source>
</evidence>
<evidence type="ECO:0000256" key="9">
    <source>
        <dbReference type="SAM" id="Coils"/>
    </source>
</evidence>
<evidence type="ECO:0000256" key="7">
    <source>
        <dbReference type="ARBA" id="ARBA00022833"/>
    </source>
</evidence>
<feature type="compositionally biased region" description="Basic and acidic residues" evidence="10">
    <location>
        <begin position="2103"/>
        <end position="2115"/>
    </location>
</feature>
<dbReference type="InterPro" id="IPR051632">
    <property type="entry name" value="Rho_GEF"/>
</dbReference>
<dbReference type="PANTHER" id="PTHR13944">
    <property type="entry name" value="AGAP007712-PA"/>
    <property type="match status" value="1"/>
</dbReference>
<dbReference type="InterPro" id="IPR041020">
    <property type="entry name" value="PH_16"/>
</dbReference>
<feature type="compositionally biased region" description="Basic and acidic residues" evidence="10">
    <location>
        <begin position="490"/>
        <end position="512"/>
    </location>
</feature>
<dbReference type="GO" id="GO:0005085">
    <property type="term" value="F:guanyl-nucleotide exchange factor activity"/>
    <property type="evidence" value="ECO:0007669"/>
    <property type="project" value="UniProtKB-KW"/>
</dbReference>
<dbReference type="InterPro" id="IPR002219">
    <property type="entry name" value="PKC_DAG/PE"/>
</dbReference>
<feature type="region of interest" description="Disordered" evidence="10">
    <location>
        <begin position="1236"/>
        <end position="1266"/>
    </location>
</feature>
<feature type="compositionally biased region" description="Polar residues" evidence="10">
    <location>
        <begin position="425"/>
        <end position="443"/>
    </location>
</feature>
<dbReference type="PROSITE" id="PS50003">
    <property type="entry name" value="PH_DOMAIN"/>
    <property type="match status" value="1"/>
</dbReference>
<dbReference type="GO" id="GO:0005737">
    <property type="term" value="C:cytoplasm"/>
    <property type="evidence" value="ECO:0007669"/>
    <property type="project" value="UniProtKB-SubCell"/>
</dbReference>
<evidence type="ECO:0000259" key="12">
    <source>
        <dbReference type="PROSITE" id="PS50010"/>
    </source>
</evidence>
<dbReference type="SMART" id="SM00233">
    <property type="entry name" value="PH"/>
    <property type="match status" value="1"/>
</dbReference>
<feature type="region of interest" description="Disordered" evidence="10">
    <location>
        <begin position="2103"/>
        <end position="2241"/>
    </location>
</feature>
<sequence>MKLNPQQAPLYGECLLTVQLCDEEVSEEEEDVEFYLLFSGSTQTHLSSTVRTSHVTLQAICPAHDCCESVRVTLCSARPGQPVGPLGEDRFRFVQDLAFDMAQFLVSAAGRRDGLEGTTLLDQCQIPLQECEQLDQGLARALRHLSLPQGWSVLGTDVGMGGDPAPQETLLHFAARRGLRRVAVFLLGQPGGPEARGLPNKQGATPASMAERRGHRRLQQLLSEEDGGWNAGADVPWQMRSGGRVVRHHPRLNTYTLTFGTRPDLPPPSLQREVDELRRLIGCHGQSPGGEHCLTQEMIPECCVSGDGVHALSRVQGSHARGKLLQETETGGSCLDRARPRSPIGGGQGAPPTACAGHEAAGDPPDGPPRVRGNGGERRRKVGPNRERGRNCEAREEKGAGPPAAWGPGGGEASTECSRGAQRSPVENRSSALTHTPPSSTAYCQKGESRSGREGEGEDCRVRGQTGDRAQPAPCGGPSATDMGLTQSQEHPETPNMREEPSESRRRTRGDVSPDEGGSGEGGRDGDTEDASFAAQQLSGPAPLENTGGHIEEGEASEGAPESAPPVTGEEELKSETNSSEQSKETAAGDGGAEKGETDSADVPCQTLDLVRPDPLAPAESASADEMTQTVAHTDNITSCPSADEDGGSCSRRGGACDVRAGIALATTRETTTQQEVDPMGEREAGKPSATDGTLLPTDSQCSSGGVSADSCVRSEEDRRENAVTSLSTELYPPLSSNQGTAETSKQQPSADPQCKGSEPKQGDLEASLGSEVTERDAGESDVHSDSHVEETVSHGEGDAQEHGSAVTSDPEVVSLNSGGWGTKSCPTAGDTVVLVNREPEDGPEPVDIEPTADQSTTISVAHRSSAAGEAENVATADQVDSQTGLPPGPGTEAGDDTEIHREKASFLLSDPFADSPQQEEQSPEPPAEIRESSPCPTHLSTGSSVWAARLDSGSDGDGFSGTETAEDGIFRKVEAEAMAGGGASDVSVSCPSSEDAAGVGPPGSAPVSSVRDGGRWSSGEGQHMGGGGVGEAEDEEKDQVTEVPGRPSLLRCPARSPSPFRRHSWSPGKTPEREAEVSQRSPSLGKRTPTFHRRSYSLEGLAMDGDGAKDRLQQRALLLEPLLSARPEREERGSMVSLTEEDLCSSRAERSSSLGRQISGVFRTTRRIHGSMTLPLTKSVSLLAINQRELDGMRSFSSVSGSLGYSISEEDPGALRAGAEGKSVTKVGRTFSYLRSKMSKKTKDKEKEKSKGKEKEKEREAKERDKRVLNGHLFSIVSSAPFIQCHQCHKPIDVKEASCCAHCNAHVHKACRETLPACTKIKMKLLKQQFAVPDSSTLRSKSLRERPWAVLTADEDGSRRHGGILPFSTTNLAKSISISNIAGPVLEEIPLKGLRYLSQSSDSLHKTSKVNESSESLTDEGTEMMDSQLMGEFEAEAKDLEADSWSFTVDRKFLKQLRKDVIKRQDVIYELIQTEMHHVRTLRIVAEVYTKGMLEERLPGRVLDRKRESRQENGDAGGFLVRNIGDVLVAQFSGSNAERMKKVYGRFCSRHKEALNFYKELHAKDKRFQAFIKKKMSSPVVRRLGIPECVLLVTQRITKYPVLLQRMLQNTKEGEEDHMAVTHALALVKEVISAVDSKVNDQEKKQRLMEAYRRTDSRSIMRMKSGQMFAREDLLRGGRLLHDGPLQLKTTAGRLKDVQALLLSDVFVFLQEKDQKYVFASLDQRSTVLSLQKLIVREVANEERGLFLITAGIEQPEMLEVHAGSKEERNAWIQLIREALSSMQKEEDEGIPSESEDAGDKRVLDSRAREMRDQLRKKDEQIAALLEEKLKVFRDMGDDGRVRSGALFRAGADDPPVGELLMKDALRVVETLQALVSGGLGGAVGQQVGGAVDPAGSAGSVWLPRRPQIFGNFDKNQMDISKHGGGDSPDLPRTESDGALKKGGNTNLLLLLRRDSEHVLHSTCRLHELLSTLQAVVVQQDTFLEEQRQALSERPSSSSSSSSWRSSSLVEQEKQRSLEKQRQEAASLQRQQAAHAEERRRREREWEARECELGGREARLVLLEEETHRGSDEVLREQQELRRWKEEYQRDLERLREAQRRLERDREQVGRELESMEQGMPAGEKSSGRAPRSAPEDSLHVQSPVESTRSSSPVKDSLIRMGSKRKGKTLNLFASNPCQKAAGGEGQSHIPGRLLQLAKAKEPKEKKEKKKKKGKGQPQAADSTLLPVSEQPGDGEILFC</sequence>
<dbReference type="PROSITE" id="PS50010">
    <property type="entry name" value="DH_2"/>
    <property type="match status" value="1"/>
</dbReference>
<feature type="compositionally biased region" description="Polar residues" evidence="10">
    <location>
        <begin position="697"/>
        <end position="706"/>
    </location>
</feature>
<feature type="compositionally biased region" description="Basic and acidic residues" evidence="10">
    <location>
        <begin position="2036"/>
        <end position="2048"/>
    </location>
</feature>
<feature type="compositionally biased region" description="Polar residues" evidence="10">
    <location>
        <begin position="935"/>
        <end position="945"/>
    </location>
</feature>
<evidence type="ECO:0000313" key="14">
    <source>
        <dbReference type="EMBL" id="KAJ8417429.1"/>
    </source>
</evidence>
<keyword evidence="5" id="KW-0479">Metal-binding</keyword>
<evidence type="ECO:0000256" key="10">
    <source>
        <dbReference type="SAM" id="MobiDB-lite"/>
    </source>
</evidence>
<dbReference type="Gene3D" id="1.20.900.10">
    <property type="entry name" value="Dbl homology (DH) domain"/>
    <property type="match status" value="1"/>
</dbReference>
<keyword evidence="4" id="KW-0344">Guanine-nucleotide releasing factor</keyword>
<dbReference type="FunFam" id="2.30.29.30:FF:000021">
    <property type="entry name" value="Rho guanine nucleotide exchange factor 2"/>
    <property type="match status" value="1"/>
</dbReference>
<dbReference type="Pfam" id="PF17838">
    <property type="entry name" value="PH_16"/>
    <property type="match status" value="1"/>
</dbReference>
<dbReference type="SMART" id="SM00325">
    <property type="entry name" value="RhoGEF"/>
    <property type="match status" value="1"/>
</dbReference>
<keyword evidence="15" id="KW-1185">Reference proteome</keyword>
<dbReference type="EMBL" id="JAINUG010000004">
    <property type="protein sequence ID" value="KAJ8417429.1"/>
    <property type="molecule type" value="Genomic_DNA"/>
</dbReference>
<dbReference type="PROSITE" id="PS50081">
    <property type="entry name" value="ZF_DAG_PE_2"/>
    <property type="match status" value="1"/>
</dbReference>
<dbReference type="GO" id="GO:0071875">
    <property type="term" value="P:adrenergic receptor signaling pathway"/>
    <property type="evidence" value="ECO:0007669"/>
    <property type="project" value="TreeGrafter"/>
</dbReference>
<dbReference type="InterPro" id="IPR046349">
    <property type="entry name" value="C1-like_sf"/>
</dbReference>
<feature type="region of interest" description="Disordered" evidence="10">
    <location>
        <begin position="1916"/>
        <end position="1943"/>
    </location>
</feature>
<feature type="compositionally biased region" description="Basic and acidic residues" evidence="10">
    <location>
        <begin position="1917"/>
        <end position="1941"/>
    </location>
</feature>
<evidence type="ECO:0000256" key="2">
    <source>
        <dbReference type="ARBA" id="ARBA00022490"/>
    </source>
</evidence>
<organism evidence="14 15">
    <name type="scientific">Aldrovandia affinis</name>
    <dbReference type="NCBI Taxonomy" id="143900"/>
    <lineage>
        <taxon>Eukaryota</taxon>
        <taxon>Metazoa</taxon>
        <taxon>Chordata</taxon>
        <taxon>Craniata</taxon>
        <taxon>Vertebrata</taxon>
        <taxon>Euteleostomi</taxon>
        <taxon>Actinopterygii</taxon>
        <taxon>Neopterygii</taxon>
        <taxon>Teleostei</taxon>
        <taxon>Notacanthiformes</taxon>
        <taxon>Halosauridae</taxon>
        <taxon>Aldrovandia</taxon>
    </lineage>
</organism>
<keyword evidence="7" id="KW-0862">Zinc</keyword>
<feature type="compositionally biased region" description="Basic and acidic residues" evidence="10">
    <location>
        <begin position="773"/>
        <end position="802"/>
    </location>
</feature>
<comment type="subcellular location">
    <subcellularLocation>
        <location evidence="1">Cytoplasm</location>
    </subcellularLocation>
</comment>
<feature type="compositionally biased region" description="Basic and acidic residues" evidence="10">
    <location>
        <begin position="1242"/>
        <end position="1266"/>
    </location>
</feature>
<evidence type="ECO:0000256" key="8">
    <source>
        <dbReference type="ARBA" id="ARBA00023054"/>
    </source>
</evidence>
<proteinExistence type="predicted"/>
<dbReference type="InterPro" id="IPR011993">
    <property type="entry name" value="PH-like_dom_sf"/>
</dbReference>
<feature type="coiled-coil region" evidence="9">
    <location>
        <begin position="1802"/>
        <end position="1829"/>
    </location>
</feature>
<name>A0AAD7TAK8_9TELE</name>
<feature type="compositionally biased region" description="Polar residues" evidence="10">
    <location>
        <begin position="723"/>
        <end position="751"/>
    </location>
</feature>
<dbReference type="Proteomes" id="UP001221898">
    <property type="component" value="Unassembled WGS sequence"/>
</dbReference>
<evidence type="ECO:0000313" key="15">
    <source>
        <dbReference type="Proteomes" id="UP001221898"/>
    </source>
</evidence>
<dbReference type="Gene3D" id="2.30.29.30">
    <property type="entry name" value="Pleckstrin-homology domain (PH domain)/Phosphotyrosine-binding domain (PTB)"/>
    <property type="match status" value="1"/>
</dbReference>
<protein>
    <recommendedName>
        <fullName evidence="16">A-kinase anchor protein 13-like</fullName>
    </recommendedName>
</protein>
<keyword evidence="3" id="KW-0597">Phosphoprotein</keyword>
<feature type="compositionally biased region" description="Polar residues" evidence="10">
    <location>
        <begin position="626"/>
        <end position="641"/>
    </location>
</feature>
<comment type="caution">
    <text evidence="14">The sequence shown here is derived from an EMBL/GenBank/DDBJ whole genome shotgun (WGS) entry which is preliminary data.</text>
</comment>
<feature type="domain" description="Phorbol-ester/DAG-type" evidence="13">
    <location>
        <begin position="1272"/>
        <end position="1319"/>
    </location>
</feature>
<evidence type="ECO:0000256" key="4">
    <source>
        <dbReference type="ARBA" id="ARBA00022658"/>
    </source>
</evidence>
<feature type="compositionally biased region" description="Basic and acidic residues" evidence="10">
    <location>
        <begin position="447"/>
        <end position="462"/>
    </location>
</feature>
<dbReference type="SUPFAM" id="SSF57889">
    <property type="entry name" value="Cysteine-rich domain"/>
    <property type="match status" value="1"/>
</dbReference>
<dbReference type="Pfam" id="PF00621">
    <property type="entry name" value="RhoGEF"/>
    <property type="match status" value="1"/>
</dbReference>
<keyword evidence="6" id="KW-0863">Zinc-finger</keyword>
<feature type="domain" description="PH" evidence="11">
    <location>
        <begin position="1680"/>
        <end position="1782"/>
    </location>
</feature>
<feature type="compositionally biased region" description="Basic and acidic residues" evidence="10">
    <location>
        <begin position="384"/>
        <end position="399"/>
    </location>
</feature>
<feature type="compositionally biased region" description="Low complexity" evidence="10">
    <location>
        <begin position="557"/>
        <end position="566"/>
    </location>
</feature>
<keyword evidence="8 9" id="KW-0175">Coiled coil</keyword>
<feature type="compositionally biased region" description="Basic and acidic residues" evidence="10">
    <location>
        <begin position="713"/>
        <end position="722"/>
    </location>
</feature>
<feature type="region of interest" description="Disordered" evidence="10">
    <location>
        <begin position="193"/>
        <end position="212"/>
    </location>
</feature>
<keyword evidence="2" id="KW-0963">Cytoplasm</keyword>
<evidence type="ECO:0000256" key="3">
    <source>
        <dbReference type="ARBA" id="ARBA00022553"/>
    </source>
</evidence>
<evidence type="ECO:0000259" key="11">
    <source>
        <dbReference type="PROSITE" id="PS50003"/>
    </source>
</evidence>
<dbReference type="GO" id="GO:0016020">
    <property type="term" value="C:membrane"/>
    <property type="evidence" value="ECO:0007669"/>
    <property type="project" value="TreeGrafter"/>
</dbReference>
<feature type="region of interest" description="Disordered" evidence="10">
    <location>
        <begin position="318"/>
        <end position="1093"/>
    </location>
</feature>
<dbReference type="GO" id="GO:0043123">
    <property type="term" value="P:positive regulation of canonical NF-kappaB signal transduction"/>
    <property type="evidence" value="ECO:0007669"/>
    <property type="project" value="TreeGrafter"/>
</dbReference>
<evidence type="ECO:0000259" key="13">
    <source>
        <dbReference type="PROSITE" id="PS50081"/>
    </source>
</evidence>
<reference evidence="14" key="1">
    <citation type="journal article" date="2023" name="Science">
        <title>Genome structures resolve the early diversification of teleost fishes.</title>
        <authorList>
            <person name="Parey E."/>
            <person name="Louis A."/>
            <person name="Montfort J."/>
            <person name="Bouchez O."/>
            <person name="Roques C."/>
            <person name="Iampietro C."/>
            <person name="Lluch J."/>
            <person name="Castinel A."/>
            <person name="Donnadieu C."/>
            <person name="Desvignes T."/>
            <person name="Floi Bucao C."/>
            <person name="Jouanno E."/>
            <person name="Wen M."/>
            <person name="Mejri S."/>
            <person name="Dirks R."/>
            <person name="Jansen H."/>
            <person name="Henkel C."/>
            <person name="Chen W.J."/>
            <person name="Zahm M."/>
            <person name="Cabau C."/>
            <person name="Klopp C."/>
            <person name="Thompson A.W."/>
            <person name="Robinson-Rechavi M."/>
            <person name="Braasch I."/>
            <person name="Lecointre G."/>
            <person name="Bobe J."/>
            <person name="Postlethwait J.H."/>
            <person name="Berthelot C."/>
            <person name="Roest Crollius H."/>
            <person name="Guiguen Y."/>
        </authorList>
    </citation>
    <scope>NUCLEOTIDE SEQUENCE</scope>
    <source>
        <strain evidence="14">NC1722</strain>
    </source>
</reference>
<dbReference type="GO" id="GO:0015629">
    <property type="term" value="C:actin cytoskeleton"/>
    <property type="evidence" value="ECO:0007669"/>
    <property type="project" value="TreeGrafter"/>
</dbReference>
<feature type="domain" description="DH" evidence="12">
    <location>
        <begin position="1464"/>
        <end position="1639"/>
    </location>
</feature>
<feature type="region of interest" description="Disordered" evidence="10">
    <location>
        <begin position="1989"/>
        <end position="2048"/>
    </location>
</feature>
<dbReference type="InterPro" id="IPR000219">
    <property type="entry name" value="DH_dom"/>
</dbReference>
<dbReference type="PANTHER" id="PTHR13944:SF18">
    <property type="entry name" value="A-KINASE ANCHOR PROTEIN 13"/>
    <property type="match status" value="1"/>
</dbReference>
<gene>
    <name evidence="14" type="ORF">AAFF_G00286560</name>
</gene>
<dbReference type="GO" id="GO:0035023">
    <property type="term" value="P:regulation of Rho protein signal transduction"/>
    <property type="evidence" value="ECO:0007669"/>
    <property type="project" value="TreeGrafter"/>
</dbReference>
<dbReference type="InterPro" id="IPR001849">
    <property type="entry name" value="PH_domain"/>
</dbReference>
<dbReference type="SUPFAM" id="SSF50729">
    <property type="entry name" value="PH domain-like"/>
    <property type="match status" value="1"/>
</dbReference>